<reference evidence="2" key="1">
    <citation type="submission" date="2022-08" db="UniProtKB">
        <authorList>
            <consortium name="EnsemblMetazoa"/>
        </authorList>
    </citation>
    <scope>IDENTIFICATION</scope>
    <source>
        <strain evidence="2">05x7-T-G4-1.051#20</strain>
    </source>
</reference>
<evidence type="ECO:0000256" key="1">
    <source>
        <dbReference type="SAM" id="SignalP"/>
    </source>
</evidence>
<dbReference type="Proteomes" id="UP000005408">
    <property type="component" value="Unassembled WGS sequence"/>
</dbReference>
<feature type="chain" id="PRO_5036449425" evidence="1">
    <location>
        <begin position="29"/>
        <end position="70"/>
    </location>
</feature>
<evidence type="ECO:0000313" key="2">
    <source>
        <dbReference type="EnsemblMetazoa" id="G4325.1:cds"/>
    </source>
</evidence>
<organism evidence="2 3">
    <name type="scientific">Magallana gigas</name>
    <name type="common">Pacific oyster</name>
    <name type="synonym">Crassostrea gigas</name>
    <dbReference type="NCBI Taxonomy" id="29159"/>
    <lineage>
        <taxon>Eukaryota</taxon>
        <taxon>Metazoa</taxon>
        <taxon>Spiralia</taxon>
        <taxon>Lophotrochozoa</taxon>
        <taxon>Mollusca</taxon>
        <taxon>Bivalvia</taxon>
        <taxon>Autobranchia</taxon>
        <taxon>Pteriomorphia</taxon>
        <taxon>Ostreida</taxon>
        <taxon>Ostreoidea</taxon>
        <taxon>Ostreidae</taxon>
        <taxon>Magallana</taxon>
    </lineage>
</organism>
<proteinExistence type="predicted"/>
<name>A0A8W8N563_MAGGI</name>
<dbReference type="AlphaFoldDB" id="A0A8W8N563"/>
<evidence type="ECO:0000313" key="3">
    <source>
        <dbReference type="Proteomes" id="UP000005408"/>
    </source>
</evidence>
<accession>A0A8W8N563</accession>
<protein>
    <submittedName>
        <fullName evidence="2">Uncharacterized protein</fullName>
    </submittedName>
</protein>
<feature type="signal peptide" evidence="1">
    <location>
        <begin position="1"/>
        <end position="28"/>
    </location>
</feature>
<dbReference type="EnsemblMetazoa" id="G4325.1">
    <property type="protein sequence ID" value="G4325.1:cds"/>
    <property type="gene ID" value="G4325"/>
</dbReference>
<sequence length="70" mass="8123">ETNSSMAKLLIALTLILCLVAMASMVSASYGYYKKKCYNMCHVPSHCQPWQYCDYVLGLWGYCCDKYRKY</sequence>
<keyword evidence="3" id="KW-1185">Reference proteome</keyword>
<keyword evidence="1" id="KW-0732">Signal</keyword>